<feature type="domain" description="Cytochrome c" evidence="21">
    <location>
        <begin position="56"/>
        <end position="238"/>
    </location>
</feature>
<dbReference type="Pfam" id="PF13442">
    <property type="entry name" value="Cytochrome_CBB3"/>
    <property type="match status" value="1"/>
</dbReference>
<dbReference type="GO" id="GO:0008121">
    <property type="term" value="F:quinol-cytochrome-c reductase activity"/>
    <property type="evidence" value="ECO:0007669"/>
    <property type="project" value="UniProtKB-UniRule"/>
</dbReference>
<proteinExistence type="predicted"/>
<dbReference type="EC" id="7.1.1.8" evidence="2 17"/>
<evidence type="ECO:0000256" key="6">
    <source>
        <dbReference type="ARBA" id="ARBA00022617"/>
    </source>
</evidence>
<gene>
    <name evidence="22" type="ORF">FHX44_1141</name>
</gene>
<dbReference type="GO" id="GO:0005886">
    <property type="term" value="C:plasma membrane"/>
    <property type="evidence" value="ECO:0007669"/>
    <property type="project" value="UniProtKB-SubCell"/>
</dbReference>
<dbReference type="InterPro" id="IPR050597">
    <property type="entry name" value="Cytochrome_c_Oxidase_Subunit"/>
</dbReference>
<dbReference type="GO" id="GO:0005506">
    <property type="term" value="F:iron ion binding"/>
    <property type="evidence" value="ECO:0007669"/>
    <property type="project" value="UniProtKB-UniRule"/>
</dbReference>
<keyword evidence="15 17" id="KW-0472">Membrane</keyword>
<feature type="transmembrane region" description="Helical" evidence="17">
    <location>
        <begin position="258"/>
        <end position="278"/>
    </location>
</feature>
<evidence type="ECO:0000256" key="1">
    <source>
        <dbReference type="ARBA" id="ARBA00004651"/>
    </source>
</evidence>
<dbReference type="InterPro" id="IPR009152">
    <property type="entry name" value="bc1_cytC-su"/>
</dbReference>
<dbReference type="SUPFAM" id="SSF46626">
    <property type="entry name" value="Cytochrome c"/>
    <property type="match status" value="2"/>
</dbReference>
<evidence type="ECO:0000259" key="21">
    <source>
        <dbReference type="PROSITE" id="PS51007"/>
    </source>
</evidence>
<dbReference type="InterPro" id="IPR036909">
    <property type="entry name" value="Cyt_c-like_dom_sf"/>
</dbReference>
<keyword evidence="7 17" id="KW-0679">Respiratory chain</keyword>
<reference evidence="22 23" key="1">
    <citation type="submission" date="2019-06" db="EMBL/GenBank/DDBJ databases">
        <title>Sequencing the genomes of 1000 actinobacteria strains.</title>
        <authorList>
            <person name="Klenk H.-P."/>
        </authorList>
    </citation>
    <scope>NUCLEOTIDE SEQUENCE [LARGE SCALE GENOMIC DNA]</scope>
    <source>
        <strain evidence="22 23">DSM 45671</strain>
    </source>
</reference>
<dbReference type="PANTHER" id="PTHR33751:SF13">
    <property type="entry name" value="CYTOCHROME BC1 COMPLEX CYTOCHROME C SUBUNIT"/>
    <property type="match status" value="1"/>
</dbReference>
<keyword evidence="4 17" id="KW-0813">Transport</keyword>
<dbReference type="Pfam" id="PF00034">
    <property type="entry name" value="Cytochrom_C"/>
    <property type="match status" value="1"/>
</dbReference>
<keyword evidence="12 17" id="KW-0249">Electron transport</keyword>
<dbReference type="Gene3D" id="1.10.760.10">
    <property type="entry name" value="Cytochrome c-like domain"/>
    <property type="match status" value="2"/>
</dbReference>
<sequence>MTTTPPSRKPRGPRSRFRRRVAGALALGIGLLTAGGLYTAFAPQPQVATAQEGDAALIAQGEQLYNNTCVSCHGSNLQGVQDRGPSLIGVGDAAVYFQVATGRMPLARQEAQAQRKPPPAQFDPNTEEGARNIDALGAFIQANGGGPTRPNVEGHALRGEDPARGGELFRLNCASCHNFTGRGGALSSGKFAPSLDPATELDIYTAMLTGPQNMPKFSDRQLSPEEKEDIIAYVKSVTNGNNNPGGDPLGGIGPVSEGLVAFIVGIAAMVGFAMWLGAKS</sequence>
<dbReference type="InterPro" id="IPR006311">
    <property type="entry name" value="TAT_signal"/>
</dbReference>
<comment type="caution">
    <text evidence="17">Lacks conserved residue(s) required for the propagation of feature annotation.</text>
</comment>
<keyword evidence="9 17" id="KW-0479">Metal-binding</keyword>
<evidence type="ECO:0000256" key="19">
    <source>
        <dbReference type="PIRSR" id="PIRSR000007-51"/>
    </source>
</evidence>
<keyword evidence="11 17" id="KW-1278">Translocase</keyword>
<evidence type="ECO:0000256" key="7">
    <source>
        <dbReference type="ARBA" id="ARBA00022660"/>
    </source>
</evidence>
<dbReference type="GO" id="GO:0020037">
    <property type="term" value="F:heme binding"/>
    <property type="evidence" value="ECO:0007669"/>
    <property type="project" value="UniProtKB-UniRule"/>
</dbReference>
<dbReference type="PIRSF" id="PIRSF000007">
    <property type="entry name" value="Ubiq_cycred_cyc"/>
    <property type="match status" value="1"/>
</dbReference>
<evidence type="ECO:0000256" key="11">
    <source>
        <dbReference type="ARBA" id="ARBA00022967"/>
    </source>
</evidence>
<comment type="PTM">
    <text evidence="18">Binds 2 heme c groups covalently per subunit.</text>
</comment>
<protein>
    <recommendedName>
        <fullName evidence="3 17">Cytochrome bc1 complex cytochrome c subunit</fullName>
        <ecNumber evidence="2 17">7.1.1.8</ecNumber>
    </recommendedName>
</protein>
<evidence type="ECO:0000256" key="9">
    <source>
        <dbReference type="ARBA" id="ARBA00022723"/>
    </source>
</evidence>
<dbReference type="InterPro" id="IPR009056">
    <property type="entry name" value="Cyt_c-like_dom"/>
</dbReference>
<keyword evidence="6 17" id="KW-0349">Heme</keyword>
<evidence type="ECO:0000256" key="2">
    <source>
        <dbReference type="ARBA" id="ARBA00012951"/>
    </source>
</evidence>
<keyword evidence="10" id="KW-0677">Repeat</keyword>
<feature type="region of interest" description="Disordered" evidence="20">
    <location>
        <begin position="109"/>
        <end position="128"/>
    </location>
</feature>
<dbReference type="AlphaFoldDB" id="A0A561SH22"/>
<accession>A0A561SH22</accession>
<name>A0A561SH22_9PSEU</name>
<dbReference type="PANTHER" id="PTHR33751">
    <property type="entry name" value="CBB3-TYPE CYTOCHROME C OXIDASE SUBUNIT FIXP"/>
    <property type="match status" value="1"/>
</dbReference>
<evidence type="ECO:0000256" key="16">
    <source>
        <dbReference type="ARBA" id="ARBA00029351"/>
    </source>
</evidence>
<evidence type="ECO:0000256" key="10">
    <source>
        <dbReference type="ARBA" id="ARBA00022737"/>
    </source>
</evidence>
<feature type="binding site" description="covalent" evidence="18">
    <location>
        <position position="69"/>
    </location>
    <ligand>
        <name>heme c</name>
        <dbReference type="ChEBI" id="CHEBI:61717"/>
        <label>1</label>
    </ligand>
</feature>
<comment type="subcellular location">
    <subcellularLocation>
        <location evidence="1 17">Cell membrane</location>
        <topology evidence="1 17">Multi-pass membrane protein</topology>
    </subcellularLocation>
</comment>
<feature type="binding site" description="axial binding residue" evidence="19">
    <location>
        <position position="73"/>
    </location>
    <ligand>
        <name>heme c</name>
        <dbReference type="ChEBI" id="CHEBI:61717"/>
        <label>1</label>
    </ligand>
    <ligandPart>
        <name>Fe</name>
        <dbReference type="ChEBI" id="CHEBI:18248"/>
    </ligandPart>
</feature>
<evidence type="ECO:0000256" key="13">
    <source>
        <dbReference type="ARBA" id="ARBA00022989"/>
    </source>
</evidence>
<organism evidence="22 23">
    <name type="scientific">Pseudonocardia hierapolitana</name>
    <dbReference type="NCBI Taxonomy" id="1128676"/>
    <lineage>
        <taxon>Bacteria</taxon>
        <taxon>Bacillati</taxon>
        <taxon>Actinomycetota</taxon>
        <taxon>Actinomycetes</taxon>
        <taxon>Pseudonocardiales</taxon>
        <taxon>Pseudonocardiaceae</taxon>
        <taxon>Pseudonocardia</taxon>
    </lineage>
</organism>
<keyword evidence="8 17" id="KW-0812">Transmembrane</keyword>
<feature type="binding site" description="covalent" evidence="18">
    <location>
        <position position="173"/>
    </location>
    <ligand>
        <name>heme c</name>
        <dbReference type="ChEBI" id="CHEBI:61717"/>
        <label>2</label>
    </ligand>
</feature>
<comment type="caution">
    <text evidence="22">The sequence shown here is derived from an EMBL/GenBank/DDBJ whole genome shotgun (WGS) entry which is preliminary data.</text>
</comment>
<comment type="subunit">
    <text evidence="17">The cytochrome bc1 complex is composed of a cytochrome b (QcrB), the Rieske iron-sulfur protein (QcrA) and a diheme cytochrome c (QcrC) subunit.</text>
</comment>
<keyword evidence="5 17" id="KW-1003">Cell membrane</keyword>
<evidence type="ECO:0000256" key="20">
    <source>
        <dbReference type="SAM" id="MobiDB-lite"/>
    </source>
</evidence>
<comment type="catalytic activity">
    <reaction evidence="16 17">
        <text>a quinol + 2 Fe(III)-[cytochrome c](out) = a quinone + 2 Fe(II)-[cytochrome c](out) + 2 H(+)(out)</text>
        <dbReference type="Rhea" id="RHEA:11484"/>
        <dbReference type="Rhea" id="RHEA-COMP:10350"/>
        <dbReference type="Rhea" id="RHEA-COMP:14399"/>
        <dbReference type="ChEBI" id="CHEBI:15378"/>
        <dbReference type="ChEBI" id="CHEBI:24646"/>
        <dbReference type="ChEBI" id="CHEBI:29033"/>
        <dbReference type="ChEBI" id="CHEBI:29034"/>
        <dbReference type="ChEBI" id="CHEBI:132124"/>
        <dbReference type="EC" id="7.1.1.8"/>
    </reaction>
</comment>
<evidence type="ECO:0000256" key="8">
    <source>
        <dbReference type="ARBA" id="ARBA00022692"/>
    </source>
</evidence>
<evidence type="ECO:0000256" key="4">
    <source>
        <dbReference type="ARBA" id="ARBA00022448"/>
    </source>
</evidence>
<dbReference type="PROSITE" id="PS51318">
    <property type="entry name" value="TAT"/>
    <property type="match status" value="1"/>
</dbReference>
<evidence type="ECO:0000313" key="23">
    <source>
        <dbReference type="Proteomes" id="UP000321261"/>
    </source>
</evidence>
<feature type="binding site" description="axial binding residue" evidence="19">
    <location>
        <position position="177"/>
    </location>
    <ligand>
        <name>heme c</name>
        <dbReference type="ChEBI" id="CHEBI:61717"/>
        <label>2</label>
    </ligand>
    <ligandPart>
        <name>Fe</name>
        <dbReference type="ChEBI" id="CHEBI:18248"/>
    </ligandPart>
</feature>
<feature type="binding site" description="covalent" evidence="18">
    <location>
        <position position="176"/>
    </location>
    <ligand>
        <name>heme c</name>
        <dbReference type="ChEBI" id="CHEBI:61717"/>
        <label>2</label>
    </ligand>
</feature>
<dbReference type="OrthoDB" id="9811281at2"/>
<dbReference type="RefSeq" id="WP_147253577.1">
    <property type="nucleotide sequence ID" value="NZ_VIWU01000001.1"/>
</dbReference>
<dbReference type="PROSITE" id="PS51007">
    <property type="entry name" value="CYTC"/>
    <property type="match status" value="1"/>
</dbReference>
<evidence type="ECO:0000256" key="5">
    <source>
        <dbReference type="ARBA" id="ARBA00022475"/>
    </source>
</evidence>
<keyword evidence="13 17" id="KW-1133">Transmembrane helix</keyword>
<evidence type="ECO:0000256" key="18">
    <source>
        <dbReference type="PIRSR" id="PIRSR000007-50"/>
    </source>
</evidence>
<feature type="binding site" description="covalent" evidence="18">
    <location>
        <position position="72"/>
    </location>
    <ligand>
        <name>heme c</name>
        <dbReference type="ChEBI" id="CHEBI:61717"/>
        <label>1</label>
    </ligand>
</feature>
<evidence type="ECO:0000313" key="22">
    <source>
        <dbReference type="EMBL" id="TWF74162.1"/>
    </source>
</evidence>
<evidence type="ECO:0000256" key="14">
    <source>
        <dbReference type="ARBA" id="ARBA00023004"/>
    </source>
</evidence>
<keyword evidence="14 17" id="KW-0408">Iron</keyword>
<dbReference type="Proteomes" id="UP000321261">
    <property type="component" value="Unassembled WGS sequence"/>
</dbReference>
<keyword evidence="23" id="KW-1185">Reference proteome</keyword>
<evidence type="ECO:0000256" key="17">
    <source>
        <dbReference type="PIRNR" id="PIRNR000007"/>
    </source>
</evidence>
<evidence type="ECO:0000256" key="15">
    <source>
        <dbReference type="ARBA" id="ARBA00023136"/>
    </source>
</evidence>
<evidence type="ECO:0000256" key="12">
    <source>
        <dbReference type="ARBA" id="ARBA00022982"/>
    </source>
</evidence>
<dbReference type="EMBL" id="VIWU01000001">
    <property type="protein sequence ID" value="TWF74162.1"/>
    <property type="molecule type" value="Genomic_DNA"/>
</dbReference>
<evidence type="ECO:0000256" key="3">
    <source>
        <dbReference type="ARBA" id="ARBA00017819"/>
    </source>
</evidence>